<accession>A0ACC0W0E0</accession>
<organism evidence="1 2">
    <name type="scientific">Peronosclerospora sorghi</name>
    <dbReference type="NCBI Taxonomy" id="230839"/>
    <lineage>
        <taxon>Eukaryota</taxon>
        <taxon>Sar</taxon>
        <taxon>Stramenopiles</taxon>
        <taxon>Oomycota</taxon>
        <taxon>Peronosporomycetes</taxon>
        <taxon>Peronosporales</taxon>
        <taxon>Peronosporaceae</taxon>
        <taxon>Peronosclerospora</taxon>
    </lineage>
</organism>
<proteinExistence type="predicted"/>
<name>A0ACC0W0E0_9STRA</name>
<evidence type="ECO:0000313" key="1">
    <source>
        <dbReference type="EMBL" id="KAI9912224.1"/>
    </source>
</evidence>
<dbReference type="Proteomes" id="UP001163321">
    <property type="component" value="Chromosome 5"/>
</dbReference>
<reference evidence="1 2" key="1">
    <citation type="journal article" date="2022" name="bioRxiv">
        <title>The genome of the oomycete Peronosclerospora sorghi, a cosmopolitan pathogen of maize and sorghum, is inflated with dispersed pseudogenes.</title>
        <authorList>
            <person name="Fletcher K."/>
            <person name="Martin F."/>
            <person name="Isakeit T."/>
            <person name="Cavanaugh K."/>
            <person name="Magill C."/>
            <person name="Michelmore R."/>
        </authorList>
    </citation>
    <scope>NUCLEOTIDE SEQUENCE [LARGE SCALE GENOMIC DNA]</scope>
    <source>
        <strain evidence="1">P6</strain>
    </source>
</reference>
<gene>
    <name evidence="1" type="ORF">PsorP6_009840</name>
</gene>
<protein>
    <submittedName>
        <fullName evidence="1">Uncharacterized protein</fullName>
    </submittedName>
</protein>
<sequence>MEYLRTNNLVQAQEFLKQASRLCPMDQLIYNELGSVFYKQTDFVPAIEMFSKALELCQGLPERLMEAWESTLFNIGYSYRKIRYGRTKRSALDVLIDTFFVVL</sequence>
<keyword evidence="2" id="KW-1185">Reference proteome</keyword>
<comment type="caution">
    <text evidence="1">The sequence shown here is derived from an EMBL/GenBank/DDBJ whole genome shotgun (WGS) entry which is preliminary data.</text>
</comment>
<evidence type="ECO:0000313" key="2">
    <source>
        <dbReference type="Proteomes" id="UP001163321"/>
    </source>
</evidence>
<dbReference type="EMBL" id="CM047584">
    <property type="protein sequence ID" value="KAI9912224.1"/>
    <property type="molecule type" value="Genomic_DNA"/>
</dbReference>